<dbReference type="EMBL" id="CAJVPT010012242">
    <property type="protein sequence ID" value="CAG8585874.1"/>
    <property type="molecule type" value="Genomic_DNA"/>
</dbReference>
<accession>A0ACA9MDL8</accession>
<gene>
    <name evidence="1" type="ORF">ACOLOM_LOCUS6138</name>
</gene>
<feature type="non-terminal residue" evidence="1">
    <location>
        <position position="1"/>
    </location>
</feature>
<dbReference type="Proteomes" id="UP000789525">
    <property type="component" value="Unassembled WGS sequence"/>
</dbReference>
<proteinExistence type="predicted"/>
<protein>
    <submittedName>
        <fullName evidence="1">12489_t:CDS:1</fullName>
    </submittedName>
</protein>
<evidence type="ECO:0000313" key="2">
    <source>
        <dbReference type="Proteomes" id="UP000789525"/>
    </source>
</evidence>
<sequence>SSRLFNSEDSIYATLESELHCARDENRRLVELSNVLGDMSKTIENKSNKLYSDSNLPLLQKIEETQAKFNAHLEKCEIEKKEKILDDNLKETQSKNFQESSDTEYQIRELSSQLACTREQLTEEQAIHSDQVEKMRLQITEVVSQLEMTRSELENIKLRHESKIEVLNQQISDVVNQLNHAHEELERIHSLHETDAEDFKQLKMKTPQGNLDGLQSLPVNPLNSSHINLDNPREVHQTNVFVELFDLKTKYEKMATDHESLVSRLNAEHASLVANKENQITILREEKLDFLNQFSQFRKETLSALDTVKKQLSAAQETISSIANENESLNCRLEKALIENEGLKKENAEIKTEFELWRKEKQSGPLNQHKKQESTVKDSEWTDNEWDVGDVLNGVTIDSIEKSNKKEYKKILVKSH</sequence>
<reference evidence="1" key="1">
    <citation type="submission" date="2021-06" db="EMBL/GenBank/DDBJ databases">
        <authorList>
            <person name="Kallberg Y."/>
            <person name="Tangrot J."/>
            <person name="Rosling A."/>
        </authorList>
    </citation>
    <scope>NUCLEOTIDE SEQUENCE</scope>
    <source>
        <strain evidence="1">CL356</strain>
    </source>
</reference>
<keyword evidence="2" id="KW-1185">Reference proteome</keyword>
<comment type="caution">
    <text evidence="1">The sequence shown here is derived from an EMBL/GenBank/DDBJ whole genome shotgun (WGS) entry which is preliminary data.</text>
</comment>
<organism evidence="1 2">
    <name type="scientific">Acaulospora colombiana</name>
    <dbReference type="NCBI Taxonomy" id="27376"/>
    <lineage>
        <taxon>Eukaryota</taxon>
        <taxon>Fungi</taxon>
        <taxon>Fungi incertae sedis</taxon>
        <taxon>Mucoromycota</taxon>
        <taxon>Glomeromycotina</taxon>
        <taxon>Glomeromycetes</taxon>
        <taxon>Diversisporales</taxon>
        <taxon>Acaulosporaceae</taxon>
        <taxon>Acaulospora</taxon>
    </lineage>
</organism>
<name>A0ACA9MDL8_9GLOM</name>
<evidence type="ECO:0000313" key="1">
    <source>
        <dbReference type="EMBL" id="CAG8585874.1"/>
    </source>
</evidence>